<dbReference type="PANTHER" id="PTHR46577:SF1">
    <property type="entry name" value="HTH-TYPE TRANSCRIPTIONAL REGULATORY PROTEIN GABR"/>
    <property type="match status" value="1"/>
</dbReference>
<dbReference type="CDD" id="cd00609">
    <property type="entry name" value="AAT_like"/>
    <property type="match status" value="1"/>
</dbReference>
<dbReference type="GO" id="GO:0003700">
    <property type="term" value="F:DNA-binding transcription factor activity"/>
    <property type="evidence" value="ECO:0007669"/>
    <property type="project" value="InterPro"/>
</dbReference>
<name>A0A317F9U7_9PROT</name>
<dbReference type="Gene3D" id="3.40.640.10">
    <property type="entry name" value="Type I PLP-dependent aspartate aminotransferase-like (Major domain)"/>
    <property type="match status" value="1"/>
</dbReference>
<keyword evidence="7" id="KW-0032">Aminotransferase</keyword>
<dbReference type="RefSeq" id="WP_109873319.1">
    <property type="nucleotide sequence ID" value="NZ_QGNA01000007.1"/>
</dbReference>
<dbReference type="GO" id="GO:0003677">
    <property type="term" value="F:DNA binding"/>
    <property type="evidence" value="ECO:0007669"/>
    <property type="project" value="UniProtKB-KW"/>
</dbReference>
<dbReference type="SMART" id="SM00345">
    <property type="entry name" value="HTH_GNTR"/>
    <property type="match status" value="1"/>
</dbReference>
<comment type="similarity">
    <text evidence="1">In the C-terminal section; belongs to the class-I pyridoxal-phosphate-dependent aminotransferase family.</text>
</comment>
<evidence type="ECO:0000256" key="2">
    <source>
        <dbReference type="ARBA" id="ARBA00022898"/>
    </source>
</evidence>
<evidence type="ECO:0000256" key="5">
    <source>
        <dbReference type="ARBA" id="ARBA00023163"/>
    </source>
</evidence>
<dbReference type="PROSITE" id="PS50949">
    <property type="entry name" value="HTH_GNTR"/>
    <property type="match status" value="1"/>
</dbReference>
<keyword evidence="5" id="KW-0804">Transcription</keyword>
<dbReference type="GO" id="GO:0030170">
    <property type="term" value="F:pyridoxal phosphate binding"/>
    <property type="evidence" value="ECO:0007669"/>
    <property type="project" value="InterPro"/>
</dbReference>
<dbReference type="InterPro" id="IPR004839">
    <property type="entry name" value="Aminotransferase_I/II_large"/>
</dbReference>
<dbReference type="InterPro" id="IPR051446">
    <property type="entry name" value="HTH_trans_reg/aminotransferase"/>
</dbReference>
<dbReference type="Pfam" id="PF00392">
    <property type="entry name" value="GntR"/>
    <property type="match status" value="1"/>
</dbReference>
<dbReference type="Proteomes" id="UP000245765">
    <property type="component" value="Unassembled WGS sequence"/>
</dbReference>
<keyword evidence="8" id="KW-1185">Reference proteome</keyword>
<keyword evidence="2" id="KW-0663">Pyridoxal phosphate</keyword>
<protein>
    <submittedName>
        <fullName evidence="7">PLP-dependent aminotransferase family protein</fullName>
    </submittedName>
</protein>
<evidence type="ECO:0000313" key="8">
    <source>
        <dbReference type="Proteomes" id="UP000245765"/>
    </source>
</evidence>
<evidence type="ECO:0000313" key="7">
    <source>
        <dbReference type="EMBL" id="PWS34346.1"/>
    </source>
</evidence>
<gene>
    <name evidence="7" type="ORF">DFH01_25325</name>
</gene>
<keyword evidence="7" id="KW-0808">Transferase</keyword>
<reference evidence="8" key="1">
    <citation type="submission" date="2018-05" db="EMBL/GenBank/DDBJ databases">
        <authorList>
            <person name="Du Z."/>
            <person name="Wang X."/>
        </authorList>
    </citation>
    <scope>NUCLEOTIDE SEQUENCE [LARGE SCALE GENOMIC DNA]</scope>
    <source>
        <strain evidence="8">CQN31</strain>
    </source>
</reference>
<keyword evidence="3" id="KW-0805">Transcription regulation</keyword>
<evidence type="ECO:0000256" key="1">
    <source>
        <dbReference type="ARBA" id="ARBA00005384"/>
    </source>
</evidence>
<organism evidence="7 8">
    <name type="scientific">Falsiroseomonas bella</name>
    <dbReference type="NCBI Taxonomy" id="2184016"/>
    <lineage>
        <taxon>Bacteria</taxon>
        <taxon>Pseudomonadati</taxon>
        <taxon>Pseudomonadota</taxon>
        <taxon>Alphaproteobacteria</taxon>
        <taxon>Acetobacterales</taxon>
        <taxon>Roseomonadaceae</taxon>
        <taxon>Falsiroseomonas</taxon>
    </lineage>
</organism>
<dbReference type="OrthoDB" id="9808770at2"/>
<dbReference type="InterPro" id="IPR015424">
    <property type="entry name" value="PyrdxlP-dep_Trfase"/>
</dbReference>
<dbReference type="EMBL" id="QGNA01000007">
    <property type="protein sequence ID" value="PWS34346.1"/>
    <property type="molecule type" value="Genomic_DNA"/>
</dbReference>
<accession>A0A317F9U7</accession>
<dbReference type="InterPro" id="IPR000524">
    <property type="entry name" value="Tscrpt_reg_HTH_GntR"/>
</dbReference>
<dbReference type="CDD" id="cd07377">
    <property type="entry name" value="WHTH_GntR"/>
    <property type="match status" value="1"/>
</dbReference>
<feature type="domain" description="HTH gntR-type" evidence="6">
    <location>
        <begin position="21"/>
        <end position="89"/>
    </location>
</feature>
<dbReference type="InterPro" id="IPR015421">
    <property type="entry name" value="PyrdxlP-dep_Trfase_major"/>
</dbReference>
<dbReference type="Gene3D" id="1.10.10.10">
    <property type="entry name" value="Winged helix-like DNA-binding domain superfamily/Winged helix DNA-binding domain"/>
    <property type="match status" value="1"/>
</dbReference>
<proteinExistence type="inferred from homology"/>
<comment type="caution">
    <text evidence="7">The sequence shown here is derived from an EMBL/GenBank/DDBJ whole genome shotgun (WGS) entry which is preliminary data.</text>
</comment>
<dbReference type="SUPFAM" id="SSF46785">
    <property type="entry name" value="Winged helix' DNA-binding domain"/>
    <property type="match status" value="1"/>
</dbReference>
<dbReference type="Pfam" id="PF00155">
    <property type="entry name" value="Aminotran_1_2"/>
    <property type="match status" value="1"/>
</dbReference>
<sequence length="510" mass="53796">MPRRQAPPVWGSFAPDHASGVPLQEQLAAHFRGAVLEGRLKPGAQLPSTRALAAEAGVSRQTAVLAYERLVAEGYAEGRAGAGMYVPALLPEALLQVGRPAVPVAPDAPSGSLSPRGRAIATLPITPARRGPGLLSPGLPAFDAFPAEIWGRLSAQLWRDRPTSELLGYMEPAGHLPLREAVAAHLGAARGLACTAEEVLITSGSQQGIALAARLLLDPGDAAWVEDPAYVSGRSALAANGARLVPVPVDQEGLDVGAGEALAPHARLALVTPSHQYPLGVTMSLRRRLALLDWAERTGAWILEDDYDGDFRYAGRPLQPLRALPRHGAARVIYIGTFAKVLAPGLRLGFVVVPRALAEAFATARALTDRQSAGPEQAILAAFIAEGHLAQHLRRMRVLYAARRAALLEALAEGAADLVAWEADGPQAGLHLTALFRDPALDDVAVYDVARRIGLQTPPLSGSFLGPPKRGLVLGFAGTAPERMREGVTLLRRAIRSISGTRPRNVEGAA</sequence>
<dbReference type="InterPro" id="IPR036388">
    <property type="entry name" value="WH-like_DNA-bd_sf"/>
</dbReference>
<dbReference type="SUPFAM" id="SSF53383">
    <property type="entry name" value="PLP-dependent transferases"/>
    <property type="match status" value="1"/>
</dbReference>
<evidence type="ECO:0000256" key="4">
    <source>
        <dbReference type="ARBA" id="ARBA00023125"/>
    </source>
</evidence>
<dbReference type="GO" id="GO:0008483">
    <property type="term" value="F:transaminase activity"/>
    <property type="evidence" value="ECO:0007669"/>
    <property type="project" value="UniProtKB-KW"/>
</dbReference>
<keyword evidence="4" id="KW-0238">DNA-binding</keyword>
<dbReference type="InterPro" id="IPR036390">
    <property type="entry name" value="WH_DNA-bd_sf"/>
</dbReference>
<dbReference type="AlphaFoldDB" id="A0A317F9U7"/>
<evidence type="ECO:0000256" key="3">
    <source>
        <dbReference type="ARBA" id="ARBA00023015"/>
    </source>
</evidence>
<dbReference type="PANTHER" id="PTHR46577">
    <property type="entry name" value="HTH-TYPE TRANSCRIPTIONAL REGULATORY PROTEIN GABR"/>
    <property type="match status" value="1"/>
</dbReference>
<evidence type="ECO:0000259" key="6">
    <source>
        <dbReference type="PROSITE" id="PS50949"/>
    </source>
</evidence>